<proteinExistence type="inferred from homology"/>
<dbReference type="PANTHER" id="PTHR43179">
    <property type="entry name" value="RHAMNOSYLTRANSFERASE WBBL"/>
    <property type="match status" value="1"/>
</dbReference>
<dbReference type="GO" id="GO:0016757">
    <property type="term" value="F:glycosyltransferase activity"/>
    <property type="evidence" value="ECO:0007669"/>
    <property type="project" value="UniProtKB-KW"/>
</dbReference>
<evidence type="ECO:0000259" key="5">
    <source>
        <dbReference type="Pfam" id="PF00535"/>
    </source>
</evidence>
<comment type="pathway">
    <text evidence="1">Cell wall biogenesis; cell wall polysaccharide biosynthesis.</text>
</comment>
<name>A0A3Q8CUJ5_9LACO</name>
<dbReference type="Pfam" id="PF00535">
    <property type="entry name" value="Glycos_transf_2"/>
    <property type="match status" value="1"/>
</dbReference>
<evidence type="ECO:0000256" key="3">
    <source>
        <dbReference type="ARBA" id="ARBA00022676"/>
    </source>
</evidence>
<evidence type="ECO:0000313" key="7">
    <source>
        <dbReference type="Proteomes" id="UP000324497"/>
    </source>
</evidence>
<dbReference type="PANTHER" id="PTHR43179:SF12">
    <property type="entry name" value="GALACTOFURANOSYLTRANSFERASE GLFT2"/>
    <property type="match status" value="1"/>
</dbReference>
<dbReference type="KEGG" id="lng:BSQ50_04510"/>
<dbReference type="RefSeq" id="WP_148126541.1">
    <property type="nucleotide sequence ID" value="NZ_CP018180.1"/>
</dbReference>
<keyword evidence="4" id="KW-0808">Transferase</keyword>
<reference evidence="6 7" key="1">
    <citation type="submission" date="2016-11" db="EMBL/GenBank/DDBJ databases">
        <title>Interaction between Lactobacillus species and yeast in water kefir.</title>
        <authorList>
            <person name="Behr J."/>
            <person name="Xu D."/>
            <person name="Vogel R.F."/>
        </authorList>
    </citation>
    <scope>NUCLEOTIDE SEQUENCE [LARGE SCALE GENOMIC DNA]</scope>
    <source>
        <strain evidence="6 7">TMW 1.1827</strain>
    </source>
</reference>
<dbReference type="InterPro" id="IPR029044">
    <property type="entry name" value="Nucleotide-diphossugar_trans"/>
</dbReference>
<dbReference type="SUPFAM" id="SSF53448">
    <property type="entry name" value="Nucleotide-diphospho-sugar transferases"/>
    <property type="match status" value="1"/>
</dbReference>
<gene>
    <name evidence="6" type="ORF">BSQ50_04510</name>
</gene>
<protein>
    <recommendedName>
        <fullName evidence="5">Glycosyltransferase 2-like domain-containing protein</fullName>
    </recommendedName>
</protein>
<organism evidence="6 7">
    <name type="scientific">Liquorilactobacillus nagelii</name>
    <dbReference type="NCBI Taxonomy" id="82688"/>
    <lineage>
        <taxon>Bacteria</taxon>
        <taxon>Bacillati</taxon>
        <taxon>Bacillota</taxon>
        <taxon>Bacilli</taxon>
        <taxon>Lactobacillales</taxon>
        <taxon>Lactobacillaceae</taxon>
        <taxon>Liquorilactobacillus</taxon>
    </lineage>
</organism>
<evidence type="ECO:0000256" key="1">
    <source>
        <dbReference type="ARBA" id="ARBA00004776"/>
    </source>
</evidence>
<evidence type="ECO:0000256" key="4">
    <source>
        <dbReference type="ARBA" id="ARBA00022679"/>
    </source>
</evidence>
<dbReference type="InterPro" id="IPR001173">
    <property type="entry name" value="Glyco_trans_2-like"/>
</dbReference>
<keyword evidence="7" id="KW-1185">Reference proteome</keyword>
<evidence type="ECO:0000313" key="6">
    <source>
        <dbReference type="EMBL" id="AUJ31885.1"/>
    </source>
</evidence>
<evidence type="ECO:0000256" key="2">
    <source>
        <dbReference type="ARBA" id="ARBA00006739"/>
    </source>
</evidence>
<sequence>MTDKIGALLVTFNPNIPKLKESLNRIINQVSKVIIVDNGSNNISSIKKLSVQLEIKLLDLKKNYGIAGAQNRGFEFFFKNNFKWVLTLDQDTMVPFDTVKKMRASKKFKDSSTAILAMKYYDPSWKPAQIKRATEKQKETETQKWRIISSGNLVRTDIWNLVDGFDEWLFIDQVDFDFNAKVILAGYKIWQVNNLIMEHEIGKSIKKPVLTMMLLFKPNEFILDHSPMREYYIARNTIVYSKRYSSHPDLEKFKTNLFHEIIMTRKILLYQKPRIKKIQASWRGIVDGIKYDPEKDQKFIKFKQKIKKRKI</sequence>
<feature type="domain" description="Glycosyltransferase 2-like" evidence="5">
    <location>
        <begin position="10"/>
        <end position="146"/>
    </location>
</feature>
<dbReference type="Proteomes" id="UP000324497">
    <property type="component" value="Chromosome"/>
</dbReference>
<accession>A0A3Q8CUJ5</accession>
<comment type="similarity">
    <text evidence="2">Belongs to the glycosyltransferase 2 family.</text>
</comment>
<dbReference type="AlphaFoldDB" id="A0A3Q8CUJ5"/>
<dbReference type="EMBL" id="CP018180">
    <property type="protein sequence ID" value="AUJ31885.1"/>
    <property type="molecule type" value="Genomic_DNA"/>
</dbReference>
<keyword evidence="3" id="KW-0328">Glycosyltransferase</keyword>
<dbReference type="Gene3D" id="3.90.550.10">
    <property type="entry name" value="Spore Coat Polysaccharide Biosynthesis Protein SpsA, Chain A"/>
    <property type="match status" value="1"/>
</dbReference>